<keyword evidence="6" id="KW-0460">Magnesium</keyword>
<dbReference type="InterPro" id="IPR008162">
    <property type="entry name" value="Pyrophosphatase"/>
</dbReference>
<dbReference type="Proteomes" id="UP000472271">
    <property type="component" value="Chromosome 19"/>
</dbReference>
<keyword evidence="4" id="KW-0479">Metal-binding</keyword>
<evidence type="ECO:0000313" key="8">
    <source>
        <dbReference type="Proteomes" id="UP000472271"/>
    </source>
</evidence>
<organism evidence="7 8">
    <name type="scientific">Sphaeramia orbicularis</name>
    <name type="common">orbiculate cardinalfish</name>
    <dbReference type="NCBI Taxonomy" id="375764"/>
    <lineage>
        <taxon>Eukaryota</taxon>
        <taxon>Metazoa</taxon>
        <taxon>Chordata</taxon>
        <taxon>Craniata</taxon>
        <taxon>Vertebrata</taxon>
        <taxon>Euteleostomi</taxon>
        <taxon>Actinopterygii</taxon>
        <taxon>Neopterygii</taxon>
        <taxon>Teleostei</taxon>
        <taxon>Neoteleostei</taxon>
        <taxon>Acanthomorphata</taxon>
        <taxon>Gobiaria</taxon>
        <taxon>Kurtiformes</taxon>
        <taxon>Apogonoidei</taxon>
        <taxon>Apogonidae</taxon>
        <taxon>Apogoninae</taxon>
        <taxon>Sphaeramia</taxon>
    </lineage>
</organism>
<keyword evidence="8" id="KW-1185">Reference proteome</keyword>
<comment type="cofactor">
    <cofactor evidence="1">
        <name>Mg(2+)</name>
        <dbReference type="ChEBI" id="CHEBI:18420"/>
    </cofactor>
</comment>
<dbReference type="EC" id="3.6.1.1" evidence="3"/>
<proteinExistence type="inferred from homology"/>
<dbReference type="Ensembl" id="ENSSORT00005006259.1">
    <property type="protein sequence ID" value="ENSSORP00005006009.1"/>
    <property type="gene ID" value="ENSSORG00005003586.1"/>
</dbReference>
<dbReference type="GO" id="GO:0004427">
    <property type="term" value="F:inorganic diphosphate phosphatase activity"/>
    <property type="evidence" value="ECO:0007669"/>
    <property type="project" value="UniProtKB-EC"/>
</dbReference>
<name>A0A672YN57_9TELE</name>
<dbReference type="AlphaFoldDB" id="A0A672YN57"/>
<evidence type="ECO:0000256" key="4">
    <source>
        <dbReference type="ARBA" id="ARBA00022723"/>
    </source>
</evidence>
<dbReference type="GO" id="GO:0005737">
    <property type="term" value="C:cytoplasm"/>
    <property type="evidence" value="ECO:0007669"/>
    <property type="project" value="InterPro"/>
</dbReference>
<comment type="similarity">
    <text evidence="2">Belongs to the PPase family.</text>
</comment>
<evidence type="ECO:0000256" key="2">
    <source>
        <dbReference type="ARBA" id="ARBA00006220"/>
    </source>
</evidence>
<evidence type="ECO:0000256" key="5">
    <source>
        <dbReference type="ARBA" id="ARBA00022801"/>
    </source>
</evidence>
<dbReference type="InterPro" id="IPR036649">
    <property type="entry name" value="Pyrophosphatase_sf"/>
</dbReference>
<dbReference type="Gene3D" id="3.90.80.10">
    <property type="entry name" value="Inorganic pyrophosphatase"/>
    <property type="match status" value="1"/>
</dbReference>
<evidence type="ECO:0000256" key="1">
    <source>
        <dbReference type="ARBA" id="ARBA00001946"/>
    </source>
</evidence>
<dbReference type="Pfam" id="PF00719">
    <property type="entry name" value="Pyrophosphatase"/>
    <property type="match status" value="1"/>
</dbReference>
<keyword evidence="5" id="KW-0378">Hydrolase</keyword>
<evidence type="ECO:0000256" key="3">
    <source>
        <dbReference type="ARBA" id="ARBA00012146"/>
    </source>
</evidence>
<dbReference type="SUPFAM" id="SSF50324">
    <property type="entry name" value="Inorganic pyrophosphatase"/>
    <property type="match status" value="1"/>
</dbReference>
<sequence>LKINYIMTSVVIILYPRPLSRLKEPSSPKTRHTKKGNLRYVANVFPHKGYIWNYGAIPQVNHNRKPTHRHRMLRRQRPIDICDIGNKGERTCQGAGNPALIDEGETDWKVIVINTEDPEANDLTVTERLKPGYLEATFDWFRRYKVPDGKPENQFAFNGSSRTGDNGNQKMLINPLTLRHYSRVKGFCESASVSVGFAVLCFFFLSEQGCQTPFSSGARFISIQIHSNFLCGPN</sequence>
<evidence type="ECO:0000256" key="6">
    <source>
        <dbReference type="ARBA" id="ARBA00022842"/>
    </source>
</evidence>
<reference evidence="7" key="1">
    <citation type="submission" date="2019-06" db="EMBL/GenBank/DDBJ databases">
        <authorList>
            <consortium name="Wellcome Sanger Institute Data Sharing"/>
        </authorList>
    </citation>
    <scope>NUCLEOTIDE SEQUENCE [LARGE SCALE GENOMIC DNA]</scope>
</reference>
<dbReference type="GO" id="GO:0000287">
    <property type="term" value="F:magnesium ion binding"/>
    <property type="evidence" value="ECO:0007669"/>
    <property type="project" value="InterPro"/>
</dbReference>
<accession>A0A672YN57</accession>
<evidence type="ECO:0000313" key="7">
    <source>
        <dbReference type="Ensembl" id="ENSSORP00005006009.1"/>
    </source>
</evidence>
<protein>
    <recommendedName>
        <fullName evidence="3">inorganic diphosphatase</fullName>
        <ecNumber evidence="3">3.6.1.1</ecNumber>
    </recommendedName>
</protein>
<reference evidence="7" key="2">
    <citation type="submission" date="2025-08" db="UniProtKB">
        <authorList>
            <consortium name="Ensembl"/>
        </authorList>
    </citation>
    <scope>IDENTIFICATION</scope>
</reference>
<reference evidence="7" key="3">
    <citation type="submission" date="2025-09" db="UniProtKB">
        <authorList>
            <consortium name="Ensembl"/>
        </authorList>
    </citation>
    <scope>IDENTIFICATION</scope>
</reference>
<dbReference type="GO" id="GO:0006796">
    <property type="term" value="P:phosphate-containing compound metabolic process"/>
    <property type="evidence" value="ECO:0007669"/>
    <property type="project" value="InterPro"/>
</dbReference>
<dbReference type="PANTHER" id="PTHR10286">
    <property type="entry name" value="INORGANIC PYROPHOSPHATASE"/>
    <property type="match status" value="1"/>
</dbReference>